<evidence type="ECO:0000313" key="1">
    <source>
        <dbReference type="EMBL" id="ELY85595.1"/>
    </source>
</evidence>
<dbReference type="Proteomes" id="UP000011648">
    <property type="component" value="Unassembled WGS sequence"/>
</dbReference>
<name>L9ZGK9_9EURY</name>
<reference evidence="1 2" key="1">
    <citation type="journal article" date="2014" name="PLoS Genet.">
        <title>Phylogenetically driven sequencing of extremely halophilic archaea reveals strategies for static and dynamic osmo-response.</title>
        <authorList>
            <person name="Becker E.A."/>
            <person name="Seitzer P.M."/>
            <person name="Tritt A."/>
            <person name="Larsen D."/>
            <person name="Krusor M."/>
            <person name="Yao A.I."/>
            <person name="Wu D."/>
            <person name="Madern D."/>
            <person name="Eisen J.A."/>
            <person name="Darling A.E."/>
            <person name="Facciotti M.T."/>
        </authorList>
    </citation>
    <scope>NUCLEOTIDE SEQUENCE [LARGE SCALE GENOMIC DNA]</scope>
    <source>
        <strain evidence="1 2">DSM 12281</strain>
    </source>
</reference>
<keyword evidence="2" id="KW-1185">Reference proteome</keyword>
<sequence length="56" mass="6170">MACSAPKPFWKHNCFAHHSSGDSHVVLNGETERERPAKSQAIVAVDERSIVVRILG</sequence>
<comment type="caution">
    <text evidence="1">The sequence shown here is derived from an EMBL/GenBank/DDBJ whole genome shotgun (WGS) entry which is preliminary data.</text>
</comment>
<dbReference type="AlphaFoldDB" id="L9ZGK9"/>
<dbReference type="PATRIC" id="fig|1230458.4.peg.3981"/>
<dbReference type="STRING" id="1230458.C484_19792"/>
<organism evidence="1 2">
    <name type="scientific">Natrialba taiwanensis DSM 12281</name>
    <dbReference type="NCBI Taxonomy" id="1230458"/>
    <lineage>
        <taxon>Archaea</taxon>
        <taxon>Methanobacteriati</taxon>
        <taxon>Methanobacteriota</taxon>
        <taxon>Stenosarchaea group</taxon>
        <taxon>Halobacteria</taxon>
        <taxon>Halobacteriales</taxon>
        <taxon>Natrialbaceae</taxon>
        <taxon>Natrialba</taxon>
    </lineage>
</organism>
<gene>
    <name evidence="1" type="ORF">C484_19792</name>
</gene>
<evidence type="ECO:0000313" key="2">
    <source>
        <dbReference type="Proteomes" id="UP000011648"/>
    </source>
</evidence>
<dbReference type="EMBL" id="AOIL01000067">
    <property type="protein sequence ID" value="ELY85595.1"/>
    <property type="molecule type" value="Genomic_DNA"/>
</dbReference>
<proteinExistence type="predicted"/>
<protein>
    <submittedName>
        <fullName evidence="1">Uncharacterized protein</fullName>
    </submittedName>
</protein>
<accession>L9ZGK9</accession>